<dbReference type="GeneID" id="18880258"/>
<organism evidence="2 3">
    <name type="scientific">Punctularia strigosozonata (strain HHB-11173)</name>
    <name type="common">White-rot fungus</name>
    <dbReference type="NCBI Taxonomy" id="741275"/>
    <lineage>
        <taxon>Eukaryota</taxon>
        <taxon>Fungi</taxon>
        <taxon>Dikarya</taxon>
        <taxon>Basidiomycota</taxon>
        <taxon>Agaricomycotina</taxon>
        <taxon>Agaricomycetes</taxon>
        <taxon>Corticiales</taxon>
        <taxon>Punctulariaceae</taxon>
        <taxon>Punctularia</taxon>
    </lineage>
</organism>
<dbReference type="EMBL" id="JH687558">
    <property type="protein sequence ID" value="EIN03907.1"/>
    <property type="molecule type" value="Genomic_DNA"/>
</dbReference>
<proteinExistence type="predicted"/>
<feature type="compositionally biased region" description="Polar residues" evidence="1">
    <location>
        <begin position="397"/>
        <end position="413"/>
    </location>
</feature>
<protein>
    <submittedName>
        <fullName evidence="2">Uncharacterized protein</fullName>
    </submittedName>
</protein>
<name>R7S2A0_PUNST</name>
<feature type="region of interest" description="Disordered" evidence="1">
    <location>
        <begin position="348"/>
        <end position="373"/>
    </location>
</feature>
<dbReference type="HOGENOM" id="CLU_435551_0_0_1"/>
<gene>
    <name evidence="2" type="ORF">PUNSTDRAFT_139215</name>
</gene>
<dbReference type="OMA" id="NITYRRT"/>
<feature type="region of interest" description="Disordered" evidence="1">
    <location>
        <begin position="220"/>
        <end position="240"/>
    </location>
</feature>
<feature type="compositionally biased region" description="Basic and acidic residues" evidence="1">
    <location>
        <begin position="279"/>
        <end position="297"/>
    </location>
</feature>
<keyword evidence="3" id="KW-1185">Reference proteome</keyword>
<dbReference type="Proteomes" id="UP000054196">
    <property type="component" value="Unassembled WGS sequence"/>
</dbReference>
<feature type="region of interest" description="Disordered" evidence="1">
    <location>
        <begin position="486"/>
        <end position="560"/>
    </location>
</feature>
<feature type="region of interest" description="Disordered" evidence="1">
    <location>
        <begin position="385"/>
        <end position="435"/>
    </location>
</feature>
<dbReference type="AlphaFoldDB" id="R7S2A0"/>
<dbReference type="KEGG" id="psq:PUNSTDRAFT_139215"/>
<dbReference type="RefSeq" id="XP_007388965.1">
    <property type="nucleotide sequence ID" value="XM_007388903.1"/>
</dbReference>
<evidence type="ECO:0000256" key="1">
    <source>
        <dbReference type="SAM" id="MobiDB-lite"/>
    </source>
</evidence>
<feature type="region of interest" description="Disordered" evidence="1">
    <location>
        <begin position="270"/>
        <end position="310"/>
    </location>
</feature>
<evidence type="ECO:0000313" key="2">
    <source>
        <dbReference type="EMBL" id="EIN03907.1"/>
    </source>
</evidence>
<feature type="compositionally biased region" description="Basic and acidic residues" evidence="1">
    <location>
        <begin position="220"/>
        <end position="236"/>
    </location>
</feature>
<feature type="compositionally biased region" description="Basic and acidic residues" evidence="1">
    <location>
        <begin position="506"/>
        <end position="516"/>
    </location>
</feature>
<feature type="compositionally biased region" description="Polar residues" evidence="1">
    <location>
        <begin position="422"/>
        <end position="435"/>
    </location>
</feature>
<reference evidence="3" key="1">
    <citation type="journal article" date="2012" name="Science">
        <title>The Paleozoic origin of enzymatic lignin decomposition reconstructed from 31 fungal genomes.</title>
        <authorList>
            <person name="Floudas D."/>
            <person name="Binder M."/>
            <person name="Riley R."/>
            <person name="Barry K."/>
            <person name="Blanchette R.A."/>
            <person name="Henrissat B."/>
            <person name="Martinez A.T."/>
            <person name="Otillar R."/>
            <person name="Spatafora J.W."/>
            <person name="Yadav J.S."/>
            <person name="Aerts A."/>
            <person name="Benoit I."/>
            <person name="Boyd A."/>
            <person name="Carlson A."/>
            <person name="Copeland A."/>
            <person name="Coutinho P.M."/>
            <person name="de Vries R.P."/>
            <person name="Ferreira P."/>
            <person name="Findley K."/>
            <person name="Foster B."/>
            <person name="Gaskell J."/>
            <person name="Glotzer D."/>
            <person name="Gorecki P."/>
            <person name="Heitman J."/>
            <person name="Hesse C."/>
            <person name="Hori C."/>
            <person name="Igarashi K."/>
            <person name="Jurgens J.A."/>
            <person name="Kallen N."/>
            <person name="Kersten P."/>
            <person name="Kohler A."/>
            <person name="Kuees U."/>
            <person name="Kumar T.K.A."/>
            <person name="Kuo A."/>
            <person name="LaButti K."/>
            <person name="Larrondo L.F."/>
            <person name="Lindquist E."/>
            <person name="Ling A."/>
            <person name="Lombard V."/>
            <person name="Lucas S."/>
            <person name="Lundell T."/>
            <person name="Martin R."/>
            <person name="McLaughlin D.J."/>
            <person name="Morgenstern I."/>
            <person name="Morin E."/>
            <person name="Murat C."/>
            <person name="Nagy L.G."/>
            <person name="Nolan M."/>
            <person name="Ohm R.A."/>
            <person name="Patyshakuliyeva A."/>
            <person name="Rokas A."/>
            <person name="Ruiz-Duenas F.J."/>
            <person name="Sabat G."/>
            <person name="Salamov A."/>
            <person name="Samejima M."/>
            <person name="Schmutz J."/>
            <person name="Slot J.C."/>
            <person name="St John F."/>
            <person name="Stenlid J."/>
            <person name="Sun H."/>
            <person name="Sun S."/>
            <person name="Syed K."/>
            <person name="Tsang A."/>
            <person name="Wiebenga A."/>
            <person name="Young D."/>
            <person name="Pisabarro A."/>
            <person name="Eastwood D.C."/>
            <person name="Martin F."/>
            <person name="Cullen D."/>
            <person name="Grigoriev I.V."/>
            <person name="Hibbett D.S."/>
        </authorList>
    </citation>
    <scope>NUCLEOTIDE SEQUENCE [LARGE SCALE GENOMIC DNA]</scope>
    <source>
        <strain evidence="3">HHB-11173 SS5</strain>
    </source>
</reference>
<evidence type="ECO:0000313" key="3">
    <source>
        <dbReference type="Proteomes" id="UP000054196"/>
    </source>
</evidence>
<sequence length="628" mass="69023">MGKLFDADNSEYVANLYAKQMQCQKQGHALWQPGQARIGDVGRFVQGKFECLFNIIEGREGKIRFEPLKLSKEHYVFHSDDLPPGPHTSSNVRKVTVDIGASASPASIGGTVSYESSRDEAAILVLGQPGRRTTVLSGYRPWLEGIRRLSPLIWRIVEDELQLDLQADPLVVVTGHVKTSNPWELFVSRKKEGKASLAISGGDPVANVAEGHVALSREIKPSGFEHRNKSKPEVADSSRIAPESKLTLPDEFPDQCVFVRCATIKRQRNFLQSMRRPRRSSDQVTKTDNDPPRDSAFSEKPIPPIPNIDSEKIDAPMDDSDTDAGCFTAVLASVKTFFRRISDAFSRKGASRPPVLRPRGGFGPSDSNIPDDDALWDRDASVYSGSTGNGARGHRSVSFTSSIQRDGSSSESTVIHHRTHRITQSTVSTSTLPESLASSTGLRNITYRRTARSSSVSTPTFHAPLLANPSASRILHARRVSDLTATSPTFSVDTSEVDEENQEDNYSARDDQHENASHASARLSQLDDLDQEYNVPSSEDDGTPYKDYAGGKPLPSLPSPTEPRVYHAANDVSNYILSKEPGAEFSVVFDDDILELCGNEPFPEDMDAFLQRKNVRVDVHDGIACLCT</sequence>
<accession>R7S2A0</accession>